<dbReference type="Pfam" id="PF00560">
    <property type="entry name" value="LRR_1"/>
    <property type="match status" value="1"/>
</dbReference>
<keyword evidence="9" id="KW-0675">Receptor</keyword>
<dbReference type="InterPro" id="IPR000719">
    <property type="entry name" value="Prot_kinase_dom"/>
</dbReference>
<dbReference type="InterPro" id="IPR046959">
    <property type="entry name" value="PRK1-6/SRF4-like"/>
</dbReference>
<keyword evidence="10" id="KW-0325">Glycoprotein</keyword>
<dbReference type="PANTHER" id="PTHR48007:SF29">
    <property type="entry name" value="POLLEN RECEPTOR-LIKE KINASE 3"/>
    <property type="match status" value="1"/>
</dbReference>
<sequence>MSGSAMPMAAVRLILLQLLLIIFFSTQSNSQSDIQALLKLKKSFSPGALKSWDPSSSPCAKQWVGVVCFDGIVTGLHLSDVGLSGTIDIEALQEIRGLRTISFVKNTFSGPIPEFNKLGKLKSLLLSSNQFSSEIPRNYFANMASLKKVWLDKNKFTGKIPDSLMQLPHLMELHIEGNEFSGPIPPLKYPKLIRSIDLSHNNLEGEIPESFSSINASSFVGNKGLCGKPLETDCSAMPEKPLATGVSESQSNVSNSKLLILAAIAAIVVVFLVVSFLNARRRDDDFSILEKDNHNDVVEVHVPESTIRRPRESSRKGDSRKGDSNRRGSAHGKGGMGDLLMVNDERGTFGLPDLMKAAAEVLGNGGLGSAYKAVMANGLSVVVKRMREMNRLSREAFDTEMRRLGSLRHPNVLTPLAYHYKKEEKLVVSEYMPKSSLLYVLHGDRGICHAELNWPTRLKIVKGIARGMGFLHSEFASYDLPHGNLKSSNVLLGDDFEPQLNDYAFDPLTNPNHAVQAMFAYKSPEYVQYQQVSRKSDIYCFGIIILELLTGKFPSQYLSNSKGGTDVVQWVLSAIHAQNEIELIDPEIANNTNSLGQMVNLLQIGAACIESNPTQRLDMREAIRRIEEIQV</sequence>
<dbReference type="GO" id="GO:0016020">
    <property type="term" value="C:membrane"/>
    <property type="evidence" value="ECO:0007669"/>
    <property type="project" value="UniProtKB-SubCell"/>
</dbReference>
<name>A0A7J7CIG5_TRIWF</name>
<dbReference type="Gene3D" id="3.30.200.20">
    <property type="entry name" value="Phosphorylase Kinase, domain 1"/>
    <property type="match status" value="1"/>
</dbReference>
<dbReference type="InterPro" id="IPR001611">
    <property type="entry name" value="Leu-rich_rpt"/>
</dbReference>
<dbReference type="FunFam" id="3.80.10.10:FF:000041">
    <property type="entry name" value="LRR receptor-like serine/threonine-protein kinase ERECTA"/>
    <property type="match status" value="1"/>
</dbReference>
<dbReference type="PROSITE" id="PS50011">
    <property type="entry name" value="PROTEIN_KINASE_DOM"/>
    <property type="match status" value="1"/>
</dbReference>
<evidence type="ECO:0000259" key="14">
    <source>
        <dbReference type="PROSITE" id="PS50011"/>
    </source>
</evidence>
<dbReference type="Proteomes" id="UP000593562">
    <property type="component" value="Unassembled WGS sequence"/>
</dbReference>
<evidence type="ECO:0000256" key="6">
    <source>
        <dbReference type="ARBA" id="ARBA00022737"/>
    </source>
</evidence>
<comment type="subcellular location">
    <subcellularLocation>
        <location evidence="1">Membrane</location>
        <topology evidence="1">Single-pass membrane protein</topology>
    </subcellularLocation>
</comment>
<evidence type="ECO:0000313" key="15">
    <source>
        <dbReference type="EMBL" id="KAF5733811.1"/>
    </source>
</evidence>
<accession>A0A7J7CIG5</accession>
<gene>
    <name evidence="15" type="ORF">HS088_TW16G00251</name>
</gene>
<organism evidence="15 16">
    <name type="scientific">Tripterygium wilfordii</name>
    <name type="common">Thunder God vine</name>
    <dbReference type="NCBI Taxonomy" id="458696"/>
    <lineage>
        <taxon>Eukaryota</taxon>
        <taxon>Viridiplantae</taxon>
        <taxon>Streptophyta</taxon>
        <taxon>Embryophyta</taxon>
        <taxon>Tracheophyta</taxon>
        <taxon>Spermatophyta</taxon>
        <taxon>Magnoliopsida</taxon>
        <taxon>eudicotyledons</taxon>
        <taxon>Gunneridae</taxon>
        <taxon>Pentapetalae</taxon>
        <taxon>rosids</taxon>
        <taxon>fabids</taxon>
        <taxon>Celastrales</taxon>
        <taxon>Celastraceae</taxon>
        <taxon>Tripterygium</taxon>
    </lineage>
</organism>
<dbReference type="GO" id="GO:0004672">
    <property type="term" value="F:protein kinase activity"/>
    <property type="evidence" value="ECO:0007669"/>
    <property type="project" value="InterPro"/>
</dbReference>
<feature type="signal peptide" evidence="13">
    <location>
        <begin position="1"/>
        <end position="30"/>
    </location>
</feature>
<dbReference type="FunFam" id="1.10.510.10:FF:000480">
    <property type="entry name" value="Pollen receptor-like kinase 1"/>
    <property type="match status" value="1"/>
</dbReference>
<dbReference type="Pfam" id="PF08263">
    <property type="entry name" value="LRRNT_2"/>
    <property type="match status" value="1"/>
</dbReference>
<dbReference type="Gene3D" id="3.80.10.10">
    <property type="entry name" value="Ribonuclease Inhibitor"/>
    <property type="match status" value="2"/>
</dbReference>
<feature type="transmembrane region" description="Helical" evidence="12">
    <location>
        <begin position="258"/>
        <end position="279"/>
    </location>
</feature>
<dbReference type="InterPro" id="IPR011009">
    <property type="entry name" value="Kinase-like_dom_sf"/>
</dbReference>
<evidence type="ECO:0000256" key="9">
    <source>
        <dbReference type="ARBA" id="ARBA00023170"/>
    </source>
</evidence>
<keyword evidence="7 12" id="KW-1133">Transmembrane helix</keyword>
<evidence type="ECO:0000256" key="2">
    <source>
        <dbReference type="ARBA" id="ARBA00022553"/>
    </source>
</evidence>
<dbReference type="FunCoup" id="A0A7J7CIG5">
    <property type="interactions" value="114"/>
</dbReference>
<dbReference type="EMBL" id="JAAARO010000016">
    <property type="protein sequence ID" value="KAF5733811.1"/>
    <property type="molecule type" value="Genomic_DNA"/>
</dbReference>
<dbReference type="Pfam" id="PF00069">
    <property type="entry name" value="Pkinase"/>
    <property type="match status" value="1"/>
</dbReference>
<keyword evidence="2" id="KW-0597">Phosphoprotein</keyword>
<feature type="domain" description="Protein kinase" evidence="14">
    <location>
        <begin position="356"/>
        <end position="631"/>
    </location>
</feature>
<dbReference type="GO" id="GO:0005524">
    <property type="term" value="F:ATP binding"/>
    <property type="evidence" value="ECO:0007669"/>
    <property type="project" value="InterPro"/>
</dbReference>
<comment type="caution">
    <text evidence="15">The sequence shown here is derived from an EMBL/GenBank/DDBJ whole genome shotgun (WGS) entry which is preliminary data.</text>
</comment>
<feature type="region of interest" description="Disordered" evidence="11">
    <location>
        <begin position="300"/>
        <end position="337"/>
    </location>
</feature>
<keyword evidence="6" id="KW-0677">Repeat</keyword>
<evidence type="ECO:0000256" key="8">
    <source>
        <dbReference type="ARBA" id="ARBA00023136"/>
    </source>
</evidence>
<evidence type="ECO:0000256" key="1">
    <source>
        <dbReference type="ARBA" id="ARBA00004167"/>
    </source>
</evidence>
<dbReference type="SUPFAM" id="SSF52058">
    <property type="entry name" value="L domain-like"/>
    <property type="match status" value="1"/>
</dbReference>
<evidence type="ECO:0000256" key="10">
    <source>
        <dbReference type="ARBA" id="ARBA00023180"/>
    </source>
</evidence>
<keyword evidence="4 12" id="KW-0812">Transmembrane</keyword>
<dbReference type="InParanoid" id="A0A7J7CIG5"/>
<evidence type="ECO:0000256" key="7">
    <source>
        <dbReference type="ARBA" id="ARBA00022989"/>
    </source>
</evidence>
<dbReference type="PANTHER" id="PTHR48007">
    <property type="entry name" value="LEUCINE-RICH REPEAT RECEPTOR-LIKE PROTEIN KINASE PXC1"/>
    <property type="match status" value="1"/>
</dbReference>
<dbReference type="Pfam" id="PF13855">
    <property type="entry name" value="LRR_8"/>
    <property type="match status" value="1"/>
</dbReference>
<evidence type="ECO:0000256" key="4">
    <source>
        <dbReference type="ARBA" id="ARBA00022692"/>
    </source>
</evidence>
<evidence type="ECO:0000313" key="16">
    <source>
        <dbReference type="Proteomes" id="UP000593562"/>
    </source>
</evidence>
<keyword evidence="5 13" id="KW-0732">Signal</keyword>
<dbReference type="InterPro" id="IPR032675">
    <property type="entry name" value="LRR_dom_sf"/>
</dbReference>
<evidence type="ECO:0000256" key="13">
    <source>
        <dbReference type="SAM" id="SignalP"/>
    </source>
</evidence>
<dbReference type="InterPro" id="IPR013210">
    <property type="entry name" value="LRR_N_plant-typ"/>
</dbReference>
<keyword evidence="16" id="KW-1185">Reference proteome</keyword>
<proteinExistence type="predicted"/>
<keyword evidence="15" id="KW-0808">Transferase</keyword>
<keyword evidence="8 12" id="KW-0472">Membrane</keyword>
<dbReference type="AlphaFoldDB" id="A0A7J7CIG5"/>
<protein>
    <submittedName>
        <fullName evidence="15">Leucine-rich repeat protein kinase family protein putative isoform 1</fullName>
    </submittedName>
</protein>
<feature type="compositionally biased region" description="Basic and acidic residues" evidence="11">
    <location>
        <begin position="300"/>
        <end position="326"/>
    </location>
</feature>
<keyword evidence="3" id="KW-0433">Leucine-rich repeat</keyword>
<evidence type="ECO:0000256" key="3">
    <source>
        <dbReference type="ARBA" id="ARBA00022614"/>
    </source>
</evidence>
<feature type="chain" id="PRO_5029819438" evidence="13">
    <location>
        <begin position="31"/>
        <end position="631"/>
    </location>
</feature>
<keyword evidence="15" id="KW-0418">Kinase</keyword>
<evidence type="ECO:0000256" key="11">
    <source>
        <dbReference type="SAM" id="MobiDB-lite"/>
    </source>
</evidence>
<evidence type="ECO:0000256" key="5">
    <source>
        <dbReference type="ARBA" id="ARBA00022729"/>
    </source>
</evidence>
<dbReference type="SUPFAM" id="SSF56112">
    <property type="entry name" value="Protein kinase-like (PK-like)"/>
    <property type="match status" value="1"/>
</dbReference>
<reference evidence="15 16" key="1">
    <citation type="journal article" date="2020" name="Nat. Commun.">
        <title>Genome of Tripterygium wilfordii and identification of cytochrome P450 involved in triptolide biosynthesis.</title>
        <authorList>
            <person name="Tu L."/>
            <person name="Su P."/>
            <person name="Zhang Z."/>
            <person name="Gao L."/>
            <person name="Wang J."/>
            <person name="Hu T."/>
            <person name="Zhou J."/>
            <person name="Zhang Y."/>
            <person name="Zhao Y."/>
            <person name="Liu Y."/>
            <person name="Song Y."/>
            <person name="Tong Y."/>
            <person name="Lu Y."/>
            <person name="Yang J."/>
            <person name="Xu C."/>
            <person name="Jia M."/>
            <person name="Peters R.J."/>
            <person name="Huang L."/>
            <person name="Gao W."/>
        </authorList>
    </citation>
    <scope>NUCLEOTIDE SEQUENCE [LARGE SCALE GENOMIC DNA]</scope>
    <source>
        <strain evidence="16">cv. XIE 37</strain>
        <tissue evidence="15">Leaf</tissue>
    </source>
</reference>
<dbReference type="Gene3D" id="1.10.510.10">
    <property type="entry name" value="Transferase(Phosphotransferase) domain 1"/>
    <property type="match status" value="1"/>
</dbReference>
<evidence type="ECO:0000256" key="12">
    <source>
        <dbReference type="SAM" id="Phobius"/>
    </source>
</evidence>